<dbReference type="EMBL" id="JACRAF010000021">
    <property type="protein sequence ID" value="MBI4921535.1"/>
    <property type="molecule type" value="Genomic_DNA"/>
</dbReference>
<reference evidence="1" key="1">
    <citation type="submission" date="2020-07" db="EMBL/GenBank/DDBJ databases">
        <title>Huge and variable diversity of episymbiotic CPR bacteria and DPANN archaea in groundwater ecosystems.</title>
        <authorList>
            <person name="He C.Y."/>
            <person name="Keren R."/>
            <person name="Whittaker M."/>
            <person name="Farag I.F."/>
            <person name="Doudna J."/>
            <person name="Cate J.H.D."/>
            <person name="Banfield J.F."/>
        </authorList>
    </citation>
    <scope>NUCLEOTIDE SEQUENCE</scope>
    <source>
        <strain evidence="1">NC_groundwater_1586_Pr3_B-0.1um_66_15</strain>
    </source>
</reference>
<keyword evidence="1" id="KW-0413">Isomerase</keyword>
<evidence type="ECO:0000313" key="2">
    <source>
        <dbReference type="Proteomes" id="UP000782610"/>
    </source>
</evidence>
<comment type="caution">
    <text evidence="1">The sequence shown here is derived from an EMBL/GenBank/DDBJ whole genome shotgun (WGS) entry which is preliminary data.</text>
</comment>
<accession>A0A933L3C2</accession>
<dbReference type="InterPro" id="IPR036237">
    <property type="entry name" value="Xyl_isomerase-like_sf"/>
</dbReference>
<gene>
    <name evidence="1" type="ORF">HY834_07275</name>
</gene>
<dbReference type="AlphaFoldDB" id="A0A933L3C2"/>
<dbReference type="SUPFAM" id="SSF51658">
    <property type="entry name" value="Xylose isomerase-like"/>
    <property type="match status" value="1"/>
</dbReference>
<organism evidence="1 2">
    <name type="scientific">Devosia nanyangense</name>
    <dbReference type="NCBI Taxonomy" id="1228055"/>
    <lineage>
        <taxon>Bacteria</taxon>
        <taxon>Pseudomonadati</taxon>
        <taxon>Pseudomonadota</taxon>
        <taxon>Alphaproteobacteria</taxon>
        <taxon>Hyphomicrobiales</taxon>
        <taxon>Devosiaceae</taxon>
        <taxon>Devosia</taxon>
    </lineage>
</organism>
<sequence>MPRLLVLQALWSMQGLRSGEQSLAANIERIADAGFDGVGNVWIDRDEARRTSALAKARGLVVEGLCFPTDIDSLKPALEWGAEFGLHHLNIQPNLRPRRLADAVKVAEGWLRLIEEVDFPVHVETHRDRMTNDLHFTLDLIAAVPELSLTGDLSHYVVGREIALPVTDEVDQQMHAIIARVGAWHGRVASSEQVQLPLGFAKSAPWVAQFERWWRLGFALWRARAAAGDELSFLCELGPQPYAIAGADGFDLTDRWAESLELAAIARRLWADTGA</sequence>
<dbReference type="Proteomes" id="UP000782610">
    <property type="component" value="Unassembled WGS sequence"/>
</dbReference>
<proteinExistence type="predicted"/>
<evidence type="ECO:0000313" key="1">
    <source>
        <dbReference type="EMBL" id="MBI4921535.1"/>
    </source>
</evidence>
<dbReference type="GO" id="GO:0016853">
    <property type="term" value="F:isomerase activity"/>
    <property type="evidence" value="ECO:0007669"/>
    <property type="project" value="UniProtKB-KW"/>
</dbReference>
<dbReference type="Gene3D" id="3.20.20.150">
    <property type="entry name" value="Divalent-metal-dependent TIM barrel enzymes"/>
    <property type="match status" value="1"/>
</dbReference>
<protein>
    <submittedName>
        <fullName evidence="1">Sugar phosphate isomerase/epimerase</fullName>
    </submittedName>
</protein>
<name>A0A933L3C2_9HYPH</name>